<evidence type="ECO:0008006" key="3">
    <source>
        <dbReference type="Google" id="ProtNLM"/>
    </source>
</evidence>
<evidence type="ECO:0000313" key="2">
    <source>
        <dbReference type="Proteomes" id="UP001180020"/>
    </source>
</evidence>
<dbReference type="PANTHER" id="PTHR37763:SF1">
    <property type="entry name" value="EXOSOME COMPLEX EXONUCLEASE"/>
    <property type="match status" value="1"/>
</dbReference>
<proteinExistence type="predicted"/>
<name>A0AAV9FMP8_ACOCL</name>
<evidence type="ECO:0000313" key="1">
    <source>
        <dbReference type="EMBL" id="KAK1325748.1"/>
    </source>
</evidence>
<dbReference type="PANTHER" id="PTHR37763">
    <property type="entry name" value="EXOSOME COMPLEX EXONUCLEASE"/>
    <property type="match status" value="1"/>
</dbReference>
<reference evidence="1" key="1">
    <citation type="journal article" date="2023" name="Nat. Commun.">
        <title>Diploid and tetraploid genomes of Acorus and the evolution of monocots.</title>
        <authorList>
            <person name="Ma L."/>
            <person name="Liu K.W."/>
            <person name="Li Z."/>
            <person name="Hsiao Y.Y."/>
            <person name="Qi Y."/>
            <person name="Fu T."/>
            <person name="Tang G.D."/>
            <person name="Zhang D."/>
            <person name="Sun W.H."/>
            <person name="Liu D.K."/>
            <person name="Li Y."/>
            <person name="Chen G.Z."/>
            <person name="Liu X.D."/>
            <person name="Liao X.Y."/>
            <person name="Jiang Y.T."/>
            <person name="Yu X."/>
            <person name="Hao Y."/>
            <person name="Huang J."/>
            <person name="Zhao X.W."/>
            <person name="Ke S."/>
            <person name="Chen Y.Y."/>
            <person name="Wu W.L."/>
            <person name="Hsu J.L."/>
            <person name="Lin Y.F."/>
            <person name="Huang M.D."/>
            <person name="Li C.Y."/>
            <person name="Huang L."/>
            <person name="Wang Z.W."/>
            <person name="Zhao X."/>
            <person name="Zhong W.Y."/>
            <person name="Peng D.H."/>
            <person name="Ahmad S."/>
            <person name="Lan S."/>
            <person name="Zhang J.S."/>
            <person name="Tsai W.C."/>
            <person name="Van de Peer Y."/>
            <person name="Liu Z.J."/>
        </authorList>
    </citation>
    <scope>NUCLEOTIDE SEQUENCE</scope>
    <source>
        <strain evidence="1">CP</strain>
    </source>
</reference>
<protein>
    <recommendedName>
        <fullName evidence="3">HPt domain-containing protein</fullName>
    </recommendedName>
</protein>
<reference evidence="1" key="2">
    <citation type="submission" date="2023-06" db="EMBL/GenBank/DDBJ databases">
        <authorList>
            <person name="Ma L."/>
            <person name="Liu K.-W."/>
            <person name="Li Z."/>
            <person name="Hsiao Y.-Y."/>
            <person name="Qi Y."/>
            <person name="Fu T."/>
            <person name="Tang G."/>
            <person name="Zhang D."/>
            <person name="Sun W.-H."/>
            <person name="Liu D.-K."/>
            <person name="Li Y."/>
            <person name="Chen G.-Z."/>
            <person name="Liu X.-D."/>
            <person name="Liao X.-Y."/>
            <person name="Jiang Y.-T."/>
            <person name="Yu X."/>
            <person name="Hao Y."/>
            <person name="Huang J."/>
            <person name="Zhao X.-W."/>
            <person name="Ke S."/>
            <person name="Chen Y.-Y."/>
            <person name="Wu W.-L."/>
            <person name="Hsu J.-L."/>
            <person name="Lin Y.-F."/>
            <person name="Huang M.-D."/>
            <person name="Li C.-Y."/>
            <person name="Huang L."/>
            <person name="Wang Z.-W."/>
            <person name="Zhao X."/>
            <person name="Zhong W.-Y."/>
            <person name="Peng D.-H."/>
            <person name="Ahmad S."/>
            <person name="Lan S."/>
            <person name="Zhang J.-S."/>
            <person name="Tsai W.-C."/>
            <person name="Van De Peer Y."/>
            <person name="Liu Z.-J."/>
        </authorList>
    </citation>
    <scope>NUCLEOTIDE SEQUENCE</scope>
    <source>
        <strain evidence="1">CP</strain>
        <tissue evidence="1">Leaves</tissue>
    </source>
</reference>
<accession>A0AAV9FMP8</accession>
<gene>
    <name evidence="1" type="ORF">QJS10_CPA01g02937</name>
</gene>
<dbReference type="EMBL" id="JAUJYO010000001">
    <property type="protein sequence ID" value="KAK1325748.1"/>
    <property type="molecule type" value="Genomic_DNA"/>
</dbReference>
<dbReference type="AlphaFoldDB" id="A0AAV9FMP8"/>
<organism evidence="1 2">
    <name type="scientific">Acorus calamus</name>
    <name type="common">Sweet flag</name>
    <dbReference type="NCBI Taxonomy" id="4465"/>
    <lineage>
        <taxon>Eukaryota</taxon>
        <taxon>Viridiplantae</taxon>
        <taxon>Streptophyta</taxon>
        <taxon>Embryophyta</taxon>
        <taxon>Tracheophyta</taxon>
        <taxon>Spermatophyta</taxon>
        <taxon>Magnoliopsida</taxon>
        <taxon>Liliopsida</taxon>
        <taxon>Acoraceae</taxon>
        <taxon>Acorus</taxon>
    </lineage>
</organism>
<dbReference type="Proteomes" id="UP001180020">
    <property type="component" value="Unassembled WGS sequence"/>
</dbReference>
<sequence>MMRALNPIFRSNKCVRISQFRFFNNSEELGSESADSKWRGMAFAKVIKLTHTLKGIGCFDGRLINIIDKVTVTEDRIVHEMRDFMSLAKALIDPRVANMSSNSCSLTLSYLSKVCDILDVSAQQRKSVRLAVCSQVTQHHIMRATLQQVLMNLKSDMGDSKYRSGTREFQMGEQVLSSCIDFLEDSMEVSDPKWSSWMRSAPVKKFEESSPPRKWSELLEMFEDLTKCLVHEERLASHVSKVHVMKEGLFQIKTLLVEKDISYKQLQRQDCIVQRRLSKCLGLPSRCLFMLLLYYLFGSVRDIHVEFCGGIQRRERIESRFVLCVGKVLTCADEEMVLSVVKELNKGLGLFRLVWDSAGMKGELELEGHLWCVGTEERSFTYRGNAYFVHEIRP</sequence>
<comment type="caution">
    <text evidence="1">The sequence shown here is derived from an EMBL/GenBank/DDBJ whole genome shotgun (WGS) entry which is preliminary data.</text>
</comment>
<keyword evidence="2" id="KW-1185">Reference proteome</keyword>